<reference evidence="1 2" key="1">
    <citation type="submission" date="2020-01" db="EMBL/GenBank/DDBJ databases">
        <title>Genome sequence of a 1,3-propanediol producer, Clostridium butyricum S3.</title>
        <authorList>
            <person name="Zhou J."/>
        </authorList>
    </citation>
    <scope>NUCLEOTIDE SEQUENCE [LARGE SCALE GENOMIC DNA]</scope>
    <source>
        <strain evidence="1 2">S3</strain>
    </source>
</reference>
<proteinExistence type="predicted"/>
<protein>
    <recommendedName>
        <fullName evidence="3">Phage protein</fullName>
    </recommendedName>
</protein>
<evidence type="ECO:0000313" key="2">
    <source>
        <dbReference type="Proteomes" id="UP000474042"/>
    </source>
</evidence>
<evidence type="ECO:0008006" key="3">
    <source>
        <dbReference type="Google" id="ProtNLM"/>
    </source>
</evidence>
<dbReference type="AlphaFoldDB" id="A0A6L9EPS7"/>
<organism evidence="1 2">
    <name type="scientific">Clostridium butyricum</name>
    <dbReference type="NCBI Taxonomy" id="1492"/>
    <lineage>
        <taxon>Bacteria</taxon>
        <taxon>Bacillati</taxon>
        <taxon>Bacillota</taxon>
        <taxon>Clostridia</taxon>
        <taxon>Eubacteriales</taxon>
        <taxon>Clostridiaceae</taxon>
        <taxon>Clostridium</taxon>
    </lineage>
</organism>
<dbReference type="Proteomes" id="UP000474042">
    <property type="component" value="Unassembled WGS sequence"/>
</dbReference>
<gene>
    <name evidence="1" type="ORF">GND98_012225</name>
</gene>
<sequence>MGRVYDIVDRVANANQKPVLRIDAEHQFKINNSFPATIAIKAVSEDKKIDDVVRMEKILGIALNKEANDYIASKEYPTPIYQLFIEVIMAALADADLEEIETKVKENTPSK</sequence>
<name>A0A6L9EPS7_CLOBU</name>
<dbReference type="EMBL" id="WOFV02000038">
    <property type="protein sequence ID" value="NAS18613.1"/>
    <property type="molecule type" value="Genomic_DNA"/>
</dbReference>
<evidence type="ECO:0000313" key="1">
    <source>
        <dbReference type="EMBL" id="NAS18613.1"/>
    </source>
</evidence>
<accession>A0A6L9EPS7</accession>
<comment type="caution">
    <text evidence="1">The sequence shown here is derived from an EMBL/GenBank/DDBJ whole genome shotgun (WGS) entry which is preliminary data.</text>
</comment>